<organism evidence="2 3">
    <name type="scientific">Adineta steineri</name>
    <dbReference type="NCBI Taxonomy" id="433720"/>
    <lineage>
        <taxon>Eukaryota</taxon>
        <taxon>Metazoa</taxon>
        <taxon>Spiralia</taxon>
        <taxon>Gnathifera</taxon>
        <taxon>Rotifera</taxon>
        <taxon>Eurotatoria</taxon>
        <taxon>Bdelloidea</taxon>
        <taxon>Adinetida</taxon>
        <taxon>Adinetidae</taxon>
        <taxon>Adineta</taxon>
    </lineage>
</organism>
<dbReference type="InterPro" id="IPR055268">
    <property type="entry name" value="PCB-like"/>
</dbReference>
<dbReference type="Gene3D" id="1.10.472.90">
    <property type="entry name" value="Conserved carboxylase domain"/>
    <property type="match status" value="1"/>
</dbReference>
<evidence type="ECO:0000259" key="1">
    <source>
        <dbReference type="Pfam" id="PF02436"/>
    </source>
</evidence>
<evidence type="ECO:0000313" key="3">
    <source>
        <dbReference type="Proteomes" id="UP000663868"/>
    </source>
</evidence>
<dbReference type="PANTHER" id="PTHR43778:SF2">
    <property type="entry name" value="PYRUVATE CARBOXYLASE, MITOCHONDRIAL"/>
    <property type="match status" value="1"/>
</dbReference>
<gene>
    <name evidence="2" type="ORF">KXQ929_LOCUS53020</name>
</gene>
<evidence type="ECO:0000313" key="2">
    <source>
        <dbReference type="EMBL" id="CAF4435021.1"/>
    </source>
</evidence>
<dbReference type="Proteomes" id="UP000663868">
    <property type="component" value="Unassembled WGS sequence"/>
</dbReference>
<dbReference type="GO" id="GO:0006094">
    <property type="term" value="P:gluconeogenesis"/>
    <property type="evidence" value="ECO:0007669"/>
    <property type="project" value="TreeGrafter"/>
</dbReference>
<protein>
    <recommendedName>
        <fullName evidence="1">Carboxylase conserved domain-containing protein</fullName>
    </recommendedName>
</protein>
<dbReference type="Pfam" id="PF02436">
    <property type="entry name" value="PYC_OADA"/>
    <property type="match status" value="1"/>
</dbReference>
<dbReference type="EMBL" id="CAJOBB010029188">
    <property type="protein sequence ID" value="CAF4435021.1"/>
    <property type="molecule type" value="Genomic_DNA"/>
</dbReference>
<sequence>PFECTTTMKSGNADVYKNEIPGGQYTNLQFQAFSLGLGSQFENVKKSYIEANQLLGDIIKVTPSSKVVGDLAQFMVQNNLTAKDVRERADELSFPTSVIEFMQGQLGQPHGGFSEPL</sequence>
<dbReference type="AlphaFoldDB" id="A0A820R484"/>
<dbReference type="GO" id="GO:0004736">
    <property type="term" value="F:pyruvate carboxylase activity"/>
    <property type="evidence" value="ECO:0007669"/>
    <property type="project" value="TreeGrafter"/>
</dbReference>
<feature type="non-terminal residue" evidence="2">
    <location>
        <position position="1"/>
    </location>
</feature>
<accession>A0A820R484</accession>
<name>A0A820R484_9BILA</name>
<dbReference type="InterPro" id="IPR003379">
    <property type="entry name" value="Carboxylase_cons_dom"/>
</dbReference>
<dbReference type="SUPFAM" id="SSF89000">
    <property type="entry name" value="post-HMGL domain-like"/>
    <property type="match status" value="1"/>
</dbReference>
<reference evidence="2" key="1">
    <citation type="submission" date="2021-02" db="EMBL/GenBank/DDBJ databases">
        <authorList>
            <person name="Nowell W R."/>
        </authorList>
    </citation>
    <scope>NUCLEOTIDE SEQUENCE</scope>
</reference>
<proteinExistence type="predicted"/>
<feature type="domain" description="Carboxylase conserved" evidence="1">
    <location>
        <begin position="15"/>
        <end position="117"/>
    </location>
</feature>
<comment type="caution">
    <text evidence="2">The sequence shown here is derived from an EMBL/GenBank/DDBJ whole genome shotgun (WGS) entry which is preliminary data.</text>
</comment>
<dbReference type="PANTHER" id="PTHR43778">
    <property type="entry name" value="PYRUVATE CARBOXYLASE"/>
    <property type="match status" value="1"/>
</dbReference>
<feature type="non-terminal residue" evidence="2">
    <location>
        <position position="117"/>
    </location>
</feature>
<dbReference type="GO" id="GO:0005737">
    <property type="term" value="C:cytoplasm"/>
    <property type="evidence" value="ECO:0007669"/>
    <property type="project" value="TreeGrafter"/>
</dbReference>